<reference evidence="1" key="1">
    <citation type="submission" date="2023-10" db="EMBL/GenBank/DDBJ databases">
        <title>Genome assembly of Pristionchus species.</title>
        <authorList>
            <person name="Yoshida K."/>
            <person name="Sommer R.J."/>
        </authorList>
    </citation>
    <scope>NUCLEOTIDE SEQUENCE</scope>
    <source>
        <strain evidence="1">RS5133</strain>
    </source>
</reference>
<feature type="non-terminal residue" evidence="1">
    <location>
        <position position="1"/>
    </location>
</feature>
<feature type="non-terminal residue" evidence="1">
    <location>
        <position position="93"/>
    </location>
</feature>
<accession>A0AAV5VA25</accession>
<comment type="caution">
    <text evidence="1">The sequence shown here is derived from an EMBL/GenBank/DDBJ whole genome shotgun (WGS) entry which is preliminary data.</text>
</comment>
<organism evidence="1 2">
    <name type="scientific">Pristionchus fissidentatus</name>
    <dbReference type="NCBI Taxonomy" id="1538716"/>
    <lineage>
        <taxon>Eukaryota</taxon>
        <taxon>Metazoa</taxon>
        <taxon>Ecdysozoa</taxon>
        <taxon>Nematoda</taxon>
        <taxon>Chromadorea</taxon>
        <taxon>Rhabditida</taxon>
        <taxon>Rhabditina</taxon>
        <taxon>Diplogasteromorpha</taxon>
        <taxon>Diplogasteroidea</taxon>
        <taxon>Neodiplogasteridae</taxon>
        <taxon>Pristionchus</taxon>
    </lineage>
</organism>
<name>A0AAV5VA25_9BILA</name>
<protein>
    <submittedName>
        <fullName evidence="1">Uncharacterized protein</fullName>
    </submittedName>
</protein>
<gene>
    <name evidence="1" type="ORF">PFISCL1PPCAC_7802</name>
</gene>
<keyword evidence="2" id="KW-1185">Reference proteome</keyword>
<sequence>SVVEGESECHQHATLEQFRLVDDPTRRRIDLDVLVGSDKLLGSSDQIHSDLLEEGHRNLELESNGERVTGRLDDLARFLQSALVHLLNAYEQL</sequence>
<evidence type="ECO:0000313" key="2">
    <source>
        <dbReference type="Proteomes" id="UP001432322"/>
    </source>
</evidence>
<dbReference type="AlphaFoldDB" id="A0AAV5VA25"/>
<proteinExistence type="predicted"/>
<dbReference type="EMBL" id="BTSY01000002">
    <property type="protein sequence ID" value="GMT16505.1"/>
    <property type="molecule type" value="Genomic_DNA"/>
</dbReference>
<dbReference type="Proteomes" id="UP001432322">
    <property type="component" value="Unassembled WGS sequence"/>
</dbReference>
<evidence type="ECO:0000313" key="1">
    <source>
        <dbReference type="EMBL" id="GMT16505.1"/>
    </source>
</evidence>